<comment type="caution">
    <text evidence="3">The sequence shown here is derived from an EMBL/GenBank/DDBJ whole genome shotgun (WGS) entry which is preliminary data.</text>
</comment>
<organism evidence="3 4">
    <name type="scientific">Allopontixanthobacter confluentis</name>
    <dbReference type="NCBI Taxonomy" id="1849021"/>
    <lineage>
        <taxon>Bacteria</taxon>
        <taxon>Pseudomonadati</taxon>
        <taxon>Pseudomonadota</taxon>
        <taxon>Alphaproteobacteria</taxon>
        <taxon>Sphingomonadales</taxon>
        <taxon>Erythrobacteraceae</taxon>
        <taxon>Allopontixanthobacter</taxon>
    </lineage>
</organism>
<keyword evidence="2" id="KW-0732">Signal</keyword>
<gene>
    <name evidence="3" type="ORF">GRI44_06690</name>
</gene>
<reference evidence="3 4" key="1">
    <citation type="submission" date="2019-12" db="EMBL/GenBank/DDBJ databases">
        <title>Genomic-based taxomic classification of the family Erythrobacteraceae.</title>
        <authorList>
            <person name="Xu L."/>
        </authorList>
    </citation>
    <scope>NUCLEOTIDE SEQUENCE [LARGE SCALE GENOMIC DNA]</scope>
    <source>
        <strain evidence="3 4">KCTC 52259</strain>
    </source>
</reference>
<dbReference type="OrthoDB" id="7452714at2"/>
<proteinExistence type="predicted"/>
<evidence type="ECO:0000313" key="4">
    <source>
        <dbReference type="Proteomes" id="UP000473531"/>
    </source>
</evidence>
<feature type="transmembrane region" description="Helical" evidence="1">
    <location>
        <begin position="37"/>
        <end position="56"/>
    </location>
</feature>
<dbReference type="Proteomes" id="UP000473531">
    <property type="component" value="Unassembled WGS sequence"/>
</dbReference>
<sequence length="180" mass="19893">MKTISKALIGTVAAGAMAMTSASPAFARDRDDGISAGDIIAGAVILGGIAAVASSAGNNRGYSDYRYNDRYNDRDYRGSYRQGNPRAAVEQCVRTAQQEARRAGYRNAQVTQIRDVDNTRHGWRVKGTVEVQGQRGYNRYDNRYDRRGYRSANYDSGRFTCDVSRGRVVDLDFSGVRGLR</sequence>
<keyword evidence="1" id="KW-0812">Transmembrane</keyword>
<feature type="chain" id="PRO_5026863952" evidence="2">
    <location>
        <begin position="28"/>
        <end position="180"/>
    </location>
</feature>
<evidence type="ECO:0000256" key="1">
    <source>
        <dbReference type="SAM" id="Phobius"/>
    </source>
</evidence>
<protein>
    <submittedName>
        <fullName evidence="3">Uncharacterized protein</fullName>
    </submittedName>
</protein>
<evidence type="ECO:0000313" key="3">
    <source>
        <dbReference type="EMBL" id="MXP14437.1"/>
    </source>
</evidence>
<name>A0A6L7GEV5_9SPHN</name>
<dbReference type="EMBL" id="WTYU01000001">
    <property type="protein sequence ID" value="MXP14437.1"/>
    <property type="molecule type" value="Genomic_DNA"/>
</dbReference>
<keyword evidence="1" id="KW-0472">Membrane</keyword>
<accession>A0A6L7GEV5</accession>
<evidence type="ECO:0000256" key="2">
    <source>
        <dbReference type="SAM" id="SignalP"/>
    </source>
</evidence>
<dbReference type="RefSeq" id="WP_160600593.1">
    <property type="nucleotide sequence ID" value="NZ_WTYU01000001.1"/>
</dbReference>
<dbReference type="AlphaFoldDB" id="A0A6L7GEV5"/>
<feature type="signal peptide" evidence="2">
    <location>
        <begin position="1"/>
        <end position="27"/>
    </location>
</feature>
<keyword evidence="4" id="KW-1185">Reference proteome</keyword>
<keyword evidence="1" id="KW-1133">Transmembrane helix</keyword>